<accession>A0A6M0S097</accession>
<evidence type="ECO:0000313" key="5">
    <source>
        <dbReference type="EMBL" id="NEZ61361.1"/>
    </source>
</evidence>
<dbReference type="PANTHER" id="PTHR43739:SF5">
    <property type="entry name" value="EXO-ALPHA-SIALIDASE"/>
    <property type="match status" value="1"/>
</dbReference>
<feature type="transmembrane region" description="Helical" evidence="2">
    <location>
        <begin position="922"/>
        <end position="941"/>
    </location>
</feature>
<feature type="transmembrane region" description="Helical" evidence="2">
    <location>
        <begin position="947"/>
        <end position="966"/>
    </location>
</feature>
<comment type="caution">
    <text evidence="5">The sequence shown here is derived from an EMBL/GenBank/DDBJ whole genome shotgun (WGS) entry which is preliminary data.</text>
</comment>
<protein>
    <submittedName>
        <fullName evidence="5">Uncharacterized protein</fullName>
    </submittedName>
</protein>
<gene>
    <name evidence="5" type="ORF">D0962_00995</name>
</gene>
<evidence type="ECO:0000259" key="3">
    <source>
        <dbReference type="Pfam" id="PF14870"/>
    </source>
</evidence>
<feature type="transmembrane region" description="Helical" evidence="2">
    <location>
        <begin position="1146"/>
        <end position="1165"/>
    </location>
</feature>
<keyword evidence="2" id="KW-0812">Transmembrane</keyword>
<keyword evidence="2" id="KW-1133">Transmembrane helix</keyword>
<feature type="transmembrane region" description="Helical" evidence="2">
    <location>
        <begin position="809"/>
        <end position="830"/>
    </location>
</feature>
<name>A0A6M0S097_9CYAN</name>
<feature type="transmembrane region" description="Helical" evidence="2">
    <location>
        <begin position="995"/>
        <end position="1022"/>
    </location>
</feature>
<feature type="transmembrane region" description="Helical" evidence="2">
    <location>
        <begin position="1054"/>
        <end position="1075"/>
    </location>
</feature>
<dbReference type="Proteomes" id="UP000473574">
    <property type="component" value="Unassembled WGS sequence"/>
</dbReference>
<evidence type="ECO:0000256" key="2">
    <source>
        <dbReference type="SAM" id="Phobius"/>
    </source>
</evidence>
<evidence type="ECO:0000313" key="6">
    <source>
        <dbReference type="Proteomes" id="UP000473574"/>
    </source>
</evidence>
<dbReference type="PANTHER" id="PTHR43739">
    <property type="entry name" value="XYLOGLUCANASE (EUROFUNG)"/>
    <property type="match status" value="1"/>
</dbReference>
<dbReference type="SUPFAM" id="SSF110296">
    <property type="entry name" value="Oligoxyloglucan reducing end-specific cellobiohydrolase"/>
    <property type="match status" value="2"/>
</dbReference>
<feature type="domain" description="Photosynthesis system II assembly factor Ycf48/Hcf136-like" evidence="3">
    <location>
        <begin position="462"/>
        <end position="572"/>
    </location>
</feature>
<keyword evidence="1" id="KW-0677">Repeat</keyword>
<dbReference type="InterPro" id="IPR036278">
    <property type="entry name" value="Sialidase_sf"/>
</dbReference>
<dbReference type="InterPro" id="IPR015943">
    <property type="entry name" value="WD40/YVTN_repeat-like_dom_sf"/>
</dbReference>
<dbReference type="Pfam" id="PF15902">
    <property type="entry name" value="Sortilin-Vps10"/>
    <property type="match status" value="1"/>
</dbReference>
<feature type="transmembrane region" description="Helical" evidence="2">
    <location>
        <begin position="778"/>
        <end position="797"/>
    </location>
</feature>
<organism evidence="5 6">
    <name type="scientific">Adonisia turfae CCMR0082</name>
    <dbReference type="NCBI Taxonomy" id="2304604"/>
    <lineage>
        <taxon>Bacteria</taxon>
        <taxon>Bacillati</taxon>
        <taxon>Cyanobacteriota</taxon>
        <taxon>Adonisia</taxon>
        <taxon>Adonisia turfae</taxon>
    </lineage>
</organism>
<dbReference type="Pfam" id="PF14870">
    <property type="entry name" value="PSII_BNR"/>
    <property type="match status" value="1"/>
</dbReference>
<feature type="transmembrane region" description="Helical" evidence="2">
    <location>
        <begin position="749"/>
        <end position="766"/>
    </location>
</feature>
<dbReference type="SUPFAM" id="SSF50939">
    <property type="entry name" value="Sialidases"/>
    <property type="match status" value="1"/>
</dbReference>
<feature type="transmembrane region" description="Helical" evidence="2">
    <location>
        <begin position="1087"/>
        <end position="1112"/>
    </location>
</feature>
<feature type="transmembrane region" description="Helical" evidence="2">
    <location>
        <begin position="842"/>
        <end position="860"/>
    </location>
</feature>
<dbReference type="Gene3D" id="2.130.10.10">
    <property type="entry name" value="YVTN repeat-like/Quinoprotein amine dehydrogenase"/>
    <property type="match status" value="5"/>
</dbReference>
<feature type="transmembrane region" description="Helical" evidence="2">
    <location>
        <begin position="899"/>
        <end position="917"/>
    </location>
</feature>
<proteinExistence type="predicted"/>
<feature type="domain" description="Sortilin N-terminal" evidence="4">
    <location>
        <begin position="87"/>
        <end position="202"/>
    </location>
</feature>
<evidence type="ECO:0000256" key="1">
    <source>
        <dbReference type="ARBA" id="ARBA00022737"/>
    </source>
</evidence>
<reference evidence="5 6" key="1">
    <citation type="journal article" date="2020" name="Microb. Ecol.">
        <title>Ecogenomics of the Marine Benthic Filamentous Cyanobacterium Adonisia.</title>
        <authorList>
            <person name="Walter J.M."/>
            <person name="Coutinho F.H."/>
            <person name="Leomil L."/>
            <person name="Hargreaves P.I."/>
            <person name="Campeao M.E."/>
            <person name="Vieira V.V."/>
            <person name="Silva B.S."/>
            <person name="Fistarol G.O."/>
            <person name="Salomon P.S."/>
            <person name="Sawabe T."/>
            <person name="Mino S."/>
            <person name="Hosokawa M."/>
            <person name="Miyashita H."/>
            <person name="Maruyama F."/>
            <person name="van Verk M.C."/>
            <person name="Dutilh B.E."/>
            <person name="Thompson C.C."/>
            <person name="Thompson F.L."/>
        </authorList>
    </citation>
    <scope>NUCLEOTIDE SEQUENCE [LARGE SCALE GENOMIC DNA]</scope>
    <source>
        <strain evidence="5 6">CCMR0082</strain>
    </source>
</reference>
<dbReference type="InterPro" id="IPR031778">
    <property type="entry name" value="Sortilin_N"/>
</dbReference>
<dbReference type="CDD" id="cd15482">
    <property type="entry name" value="Sialidase_non-viral"/>
    <property type="match status" value="2"/>
</dbReference>
<sequence>MLDIDSDLNVMGFSITRFVMKEMITRWSSTISKALFSWIFCLLIILVAWNMGVPPAYAHRPHDVVPQVVVSPNYEQDSTVYALVRKNLLRSKDQGETWFRLNNGLDNHEALVALAIAPGDQSTLYLTTAGDGIYGSKDGGNTWKPFNAGLGDLDLQWVEASPVNAQLAFTQSHDGRLYRTDNGGEQWSMVLANVAATELAFDPENQFLLLGDDQGQIWRSEDNGVTWTTLTQIPDTGIVEAIAASPSVIYVGTESDGVYQSTDNAKSFSPVSDGLLDLRTQDLAFTPDGNLWLSTWEAGTWQWDPTEKVWITLAQGLTRDQQADDMEVPHFEELAVSPGYAKDSTLFLGGFDGLFRSQDNGQQWEQLEVLSLGTVVSMAVSPTFAEDQTVAIATYVGELYISNDAGNTWQSINEGLHLPLFTNSFKPLDAATSEQDPRRFFDIALSSNYADDQTLFSSILYTKILRSANGGQNWSVHPLSQEVRGVSLGVSPNFKADQTVFSTNQKGLVFRSQDAGKTYERVGQLDKQLGNDSPSLVISPDFANDQTLFNTGIRGVYKSENAGQKWSLLTENTDLEELPFAQIAVSPNVASDQTLFVASGKGLYRTEDGGKTWEHLDGKGYGANPFIEAVDISPNYVNDKTVIASVRGRGLFKSEDGGNSFKAIGDPNLAFSRYTHVPCAGRALQFSPNYAEDNTIFGFGAVDTAIYRSTDGGENWDVLSVPRLKIAQIAAPSTPETVGMYLRLNKRKLTGFGVLAILAASGIALFKRISFERISTRNIRLIICLAGVVGAVGWVAFERLFAPQQSAENGFFICLGFAAVSWLVTSPWFVRRFVPETTAESLAAIRIVSCGTLVLMTLWMEDLPSSALLPIEIRHSMGVMDYFYNIPGFEAFSRHQPSLQLFEWITALVLILGTIGLKTRWVLPLGALFYLVLGGILRQYTWFYHTGLLPVYLLAVLSFAPCNDALSVDRWLKQRRGEPVPVADEPAPIYAWARYACWLILGVSYIQAGLSKIYFSGFYWWAPQNLKAKLLSTTLEPLQTDWTISLHLVHAPDIVFGFLGFVGIYGELAYGLVLFSRWARWIMPAAMAAMHVGIIFLQNIVFFDLILVQLIFYDYTAIRRWLNRRGWFKFAQSNSPKGETLRPKRIFFYPILVSVLIVTMSFIWVKHREYYPLTSLQMFSGYDDSGMVGYNKLIAHYDSGEKVHEPTHKFIYAPMNTRYRLTFRDCHQEVTAKVKKCDSLLQAFGDVHNQKAQGENRITAFEVQRWVWDYFNNPSDPNYGKLEKTHFYKYRPRS</sequence>
<dbReference type="InterPro" id="IPR028203">
    <property type="entry name" value="PSII_CF48-like_dom"/>
</dbReference>
<keyword evidence="2" id="KW-0472">Membrane</keyword>
<dbReference type="GO" id="GO:0010411">
    <property type="term" value="P:xyloglucan metabolic process"/>
    <property type="evidence" value="ECO:0007669"/>
    <property type="project" value="TreeGrafter"/>
</dbReference>
<dbReference type="EMBL" id="QZCE01000001">
    <property type="protein sequence ID" value="NEZ61361.1"/>
    <property type="molecule type" value="Genomic_DNA"/>
</dbReference>
<evidence type="ECO:0000259" key="4">
    <source>
        <dbReference type="Pfam" id="PF15902"/>
    </source>
</evidence>
<dbReference type="InterPro" id="IPR052025">
    <property type="entry name" value="Xyloglucanase_GH74"/>
</dbReference>